<evidence type="ECO:0000256" key="3">
    <source>
        <dbReference type="SAM" id="SignalP"/>
    </source>
</evidence>
<sequence>MPLIRRLAPLVPLAAALALALPAAAQTQAPSSDMDAPLFYQLLMGELQLQAGEPAVAFQLLLDAARRTADEALFRRAAGVALQARDGQSALQALKAWRAAHPRSMEAIQTQLQLQGALGRGEEMPAGILDWLQGSTDAPSRMQQLQALPRLLRQGNAMDSFEPGLARERDNAANPAERRALAACTIAQLALLDRNGVLALNQLRQARQLDPQQALPHWLALDLLRLNPAAEDLLLPTPDPAYQLAHARTLARDQRSAEALALFQQLQKSQPEEPAHSMAIGALLLDLRRPAEAETALRQHLSQLAQQPAGPARESTHAGAHLLLAQALEQQKNFSGAQAALDAVQDEQRAFELAYRRAALLARQGQLEPARAMVRALPGEGQDIARRRLLAEAQILRDAGQWANSHQILQQALAAEPDNTDLLYESAMSAERLKQHDQMEQLLRRVIELDPRHHHARNALGYSLADRNLRLPEARELLEAAIELGGHEPALVDSLGWLAFREGQLEEAEQLLRRAHRARPEVEIGAHLAEVLWARGQQDEARALLQQAASQDADNEVLRDTRRRLGLK</sequence>
<gene>
    <name evidence="4" type="ORF">HNQ51_001908</name>
</gene>
<comment type="caution">
    <text evidence="4">The sequence shown here is derived from an EMBL/GenBank/DDBJ whole genome shotgun (WGS) entry which is preliminary data.</text>
</comment>
<keyword evidence="1" id="KW-0677">Repeat</keyword>
<evidence type="ECO:0000313" key="5">
    <source>
        <dbReference type="Proteomes" id="UP000554837"/>
    </source>
</evidence>
<accession>A0A840S731</accession>
<dbReference type="RefSeq" id="WP_138855743.1">
    <property type="nucleotide sequence ID" value="NZ_CP040709.1"/>
</dbReference>
<dbReference type="PANTHER" id="PTHR44227">
    <property type="match status" value="1"/>
</dbReference>
<evidence type="ECO:0000313" key="4">
    <source>
        <dbReference type="EMBL" id="MBB5204594.1"/>
    </source>
</evidence>
<reference evidence="4 5" key="1">
    <citation type="submission" date="2020-08" db="EMBL/GenBank/DDBJ databases">
        <title>Genomic Encyclopedia of Type Strains, Phase IV (KMG-IV): sequencing the most valuable type-strain genomes for metagenomic binning, comparative biology and taxonomic classification.</title>
        <authorList>
            <person name="Goeker M."/>
        </authorList>
    </citation>
    <scope>NUCLEOTIDE SEQUENCE [LARGE SCALE GENOMIC DNA]</scope>
    <source>
        <strain evidence="4 5">DSM 23958</strain>
    </source>
</reference>
<dbReference type="InterPro" id="IPR011990">
    <property type="entry name" value="TPR-like_helical_dom_sf"/>
</dbReference>
<dbReference type="SUPFAM" id="SSF48452">
    <property type="entry name" value="TPR-like"/>
    <property type="match status" value="2"/>
</dbReference>
<keyword evidence="3" id="KW-0732">Signal</keyword>
<feature type="chain" id="PRO_5032661883" evidence="3">
    <location>
        <begin position="26"/>
        <end position="568"/>
    </location>
</feature>
<organism evidence="4 5">
    <name type="scientific">Inhella inkyongensis</name>
    <dbReference type="NCBI Taxonomy" id="392593"/>
    <lineage>
        <taxon>Bacteria</taxon>
        <taxon>Pseudomonadati</taxon>
        <taxon>Pseudomonadota</taxon>
        <taxon>Betaproteobacteria</taxon>
        <taxon>Burkholderiales</taxon>
        <taxon>Sphaerotilaceae</taxon>
        <taxon>Inhella</taxon>
    </lineage>
</organism>
<keyword evidence="2" id="KW-0802">TPR repeat</keyword>
<dbReference type="InterPro" id="IPR052346">
    <property type="entry name" value="O-mannosyl-transferase_TMTC"/>
</dbReference>
<dbReference type="PANTHER" id="PTHR44227:SF3">
    <property type="entry name" value="PROTEIN O-MANNOSYL-TRANSFERASE TMTC4"/>
    <property type="match status" value="1"/>
</dbReference>
<dbReference type="AlphaFoldDB" id="A0A840S731"/>
<evidence type="ECO:0000256" key="2">
    <source>
        <dbReference type="ARBA" id="ARBA00022803"/>
    </source>
</evidence>
<dbReference type="Proteomes" id="UP000554837">
    <property type="component" value="Unassembled WGS sequence"/>
</dbReference>
<dbReference type="Pfam" id="PF13432">
    <property type="entry name" value="TPR_16"/>
    <property type="match status" value="3"/>
</dbReference>
<keyword evidence="5" id="KW-1185">Reference proteome</keyword>
<dbReference type="Pfam" id="PF14559">
    <property type="entry name" value="TPR_19"/>
    <property type="match status" value="1"/>
</dbReference>
<proteinExistence type="predicted"/>
<name>A0A840S731_9BURK</name>
<dbReference type="SMART" id="SM00028">
    <property type="entry name" value="TPR"/>
    <property type="match status" value="6"/>
</dbReference>
<dbReference type="EMBL" id="JACHHO010000002">
    <property type="protein sequence ID" value="MBB5204594.1"/>
    <property type="molecule type" value="Genomic_DNA"/>
</dbReference>
<evidence type="ECO:0000256" key="1">
    <source>
        <dbReference type="ARBA" id="ARBA00022737"/>
    </source>
</evidence>
<protein>
    <submittedName>
        <fullName evidence="4">Flp pilus assembly protein TadD</fullName>
    </submittedName>
</protein>
<dbReference type="InterPro" id="IPR019734">
    <property type="entry name" value="TPR_rpt"/>
</dbReference>
<dbReference type="OrthoDB" id="9766710at2"/>
<dbReference type="Gene3D" id="1.25.40.10">
    <property type="entry name" value="Tetratricopeptide repeat domain"/>
    <property type="match status" value="2"/>
</dbReference>
<feature type="signal peptide" evidence="3">
    <location>
        <begin position="1"/>
        <end position="25"/>
    </location>
</feature>